<accession>A0ABS4J8I0</accession>
<feature type="domain" description="Bacterial alpha-L-rhamnosidase N-terminal" evidence="2">
    <location>
        <begin position="41"/>
        <end position="182"/>
    </location>
</feature>
<dbReference type="EMBL" id="JAGGLB010000033">
    <property type="protein sequence ID" value="MBP1995381.1"/>
    <property type="molecule type" value="Genomic_DNA"/>
</dbReference>
<dbReference type="Gene3D" id="2.60.420.10">
    <property type="entry name" value="Maltose phosphorylase, domain 3"/>
    <property type="match status" value="1"/>
</dbReference>
<evidence type="ECO:0008006" key="7">
    <source>
        <dbReference type="Google" id="ProtNLM"/>
    </source>
</evidence>
<dbReference type="PANTHER" id="PTHR34987:SF2">
    <property type="entry name" value="B, PUTATIVE (AFU_ORTHOLOGUE AFUA_7G05040)-RELATED"/>
    <property type="match status" value="1"/>
</dbReference>
<dbReference type="InterPro" id="IPR013737">
    <property type="entry name" value="Bac_rhamnosid_N"/>
</dbReference>
<dbReference type="Proteomes" id="UP001519287">
    <property type="component" value="Unassembled WGS sequence"/>
</dbReference>
<dbReference type="Pfam" id="PF17390">
    <property type="entry name" value="Bac_rhamnosid_C"/>
    <property type="match status" value="1"/>
</dbReference>
<dbReference type="InterPro" id="IPR035398">
    <property type="entry name" value="Bac_rhamnosid_C"/>
</dbReference>
<evidence type="ECO:0000313" key="6">
    <source>
        <dbReference type="Proteomes" id="UP001519287"/>
    </source>
</evidence>
<dbReference type="Pfam" id="PF08531">
    <property type="entry name" value="Bac_rhamnosid_N"/>
    <property type="match status" value="1"/>
</dbReference>
<dbReference type="InterPro" id="IPR008928">
    <property type="entry name" value="6-hairpin_glycosidase_sf"/>
</dbReference>
<dbReference type="InterPro" id="IPR008902">
    <property type="entry name" value="Rhamnosid_concanavalin"/>
</dbReference>
<gene>
    <name evidence="5" type="ORF">J2Z66_007023</name>
</gene>
<comment type="caution">
    <text evidence="5">The sequence shown here is derived from an EMBL/GenBank/DDBJ whole genome shotgun (WGS) entry which is preliminary data.</text>
</comment>
<proteinExistence type="predicted"/>
<dbReference type="Pfam" id="PF17389">
    <property type="entry name" value="Bac_rhamnosid6H"/>
    <property type="match status" value="1"/>
</dbReference>
<dbReference type="Gene3D" id="1.50.10.10">
    <property type="match status" value="1"/>
</dbReference>
<keyword evidence="6" id="KW-1185">Reference proteome</keyword>
<dbReference type="InterPro" id="IPR012341">
    <property type="entry name" value="6hp_glycosidase-like_sf"/>
</dbReference>
<organism evidence="5 6">
    <name type="scientific">Paenibacillus eucommiae</name>
    <dbReference type="NCBI Taxonomy" id="1355755"/>
    <lineage>
        <taxon>Bacteria</taxon>
        <taxon>Bacillati</taxon>
        <taxon>Bacillota</taxon>
        <taxon>Bacilli</taxon>
        <taxon>Bacillales</taxon>
        <taxon>Paenibacillaceae</taxon>
        <taxon>Paenibacillus</taxon>
    </lineage>
</organism>
<feature type="domain" description="Alpha-L-rhamnosidase concanavalin-like" evidence="1">
    <location>
        <begin position="297"/>
        <end position="361"/>
    </location>
</feature>
<evidence type="ECO:0000259" key="4">
    <source>
        <dbReference type="Pfam" id="PF17390"/>
    </source>
</evidence>
<reference evidence="5 6" key="1">
    <citation type="submission" date="2021-03" db="EMBL/GenBank/DDBJ databases">
        <title>Genomic Encyclopedia of Type Strains, Phase IV (KMG-IV): sequencing the most valuable type-strain genomes for metagenomic binning, comparative biology and taxonomic classification.</title>
        <authorList>
            <person name="Goeker M."/>
        </authorList>
    </citation>
    <scope>NUCLEOTIDE SEQUENCE [LARGE SCALE GENOMIC DNA]</scope>
    <source>
        <strain evidence="5 6">DSM 26048</strain>
    </source>
</reference>
<sequence length="825" mass="93977">MMFENSRKSGWIWFDSEDISGNFPGNVFMEARKIIHLSGAIRKGSIQISANQEYMLYVNGCFVGRGPSPCDYRWQYVDTYEIGDLLREGQNCLACLSYHIGQSESTIAYERGPGGLFVHLEAETTEQTVEIGTDTTWKIRRSPRWVQQVKQISRWGGFKEVYLADQEDDWMLVDYDDQSWLIPGIVAAESGSENDSEIDDENDIESPFTQMLPREIPHLHREVLAPKTVVRVDNNLGTVLGAERLLDSSESLQVQSDGSERSKIEPDSSELLQLQLNIFAPLHVKLDASTAGSFPGFVLDFGKVVVGYPQLRIYAAEGGVVDIRYGESLDVQHVDTVILQAGLNEWSPFGRRAFRYMQINAHACPVPIEIQHCAIEQVHYPFGQEGTFACSDPLLNQIWETGKHTVVMNSQEHLEDCPWREKALWVVDELIMAKVIYYVFDDSRLVRKSLLQGARIQKENGAIPATGPESNSSVFVDFCMYWLLAVCDYWKYASDVQMIDTIRPHIELTLDWLAKQEDEQGLLHIPDDHCFIDWAPSIDRREKVTAVSCLYMKTLLELAHLARAFGWTNQSAIWEEKGNVTRAAIRTYCLEPKRDLFVDCVTNEGRSESISLQTNFLAAWCGVMTQAEVERFIHFYEHQQELPTIKSPFFHHFVLESLYDCGNDKLMLQVMRNYWGAMLARGATTWWETFDPATPDCTIPHRFQGNTPTYLRDHVPVSHCHGWGAAPTYILMKMLLGIDASNRNHLCNTVLFRPRLADIDWVQGSVATKYGFIEIAWRREANNSWECSIHAPDSIKLEMDLSDLDAQGIGSKQVYLNGKALFQQN</sequence>
<dbReference type="Pfam" id="PF05592">
    <property type="entry name" value="Bac_rhamnosid"/>
    <property type="match status" value="1"/>
</dbReference>
<dbReference type="Gene3D" id="2.60.120.260">
    <property type="entry name" value="Galactose-binding domain-like"/>
    <property type="match status" value="2"/>
</dbReference>
<evidence type="ECO:0000259" key="3">
    <source>
        <dbReference type="Pfam" id="PF17389"/>
    </source>
</evidence>
<protein>
    <recommendedName>
        <fullName evidence="7">Alpha-L-rhamnosidase</fullName>
    </recommendedName>
</protein>
<evidence type="ECO:0000259" key="1">
    <source>
        <dbReference type="Pfam" id="PF05592"/>
    </source>
</evidence>
<dbReference type="PANTHER" id="PTHR34987">
    <property type="entry name" value="C, PUTATIVE (AFU_ORTHOLOGUE AFUA_3G02880)-RELATED"/>
    <property type="match status" value="1"/>
</dbReference>
<feature type="domain" description="Alpha-L-rhamnosidase C-terminal" evidence="4">
    <location>
        <begin position="749"/>
        <end position="813"/>
    </location>
</feature>
<feature type="domain" description="Alpha-L-rhamnosidase six-hairpin glycosidase" evidence="3">
    <location>
        <begin position="384"/>
        <end position="731"/>
    </location>
</feature>
<name>A0ABS4J8I0_9BACL</name>
<evidence type="ECO:0000313" key="5">
    <source>
        <dbReference type="EMBL" id="MBP1995381.1"/>
    </source>
</evidence>
<dbReference type="InterPro" id="IPR035396">
    <property type="entry name" value="Bac_rhamnosid6H"/>
</dbReference>
<evidence type="ECO:0000259" key="2">
    <source>
        <dbReference type="Pfam" id="PF08531"/>
    </source>
</evidence>
<dbReference type="SUPFAM" id="SSF48208">
    <property type="entry name" value="Six-hairpin glycosidases"/>
    <property type="match status" value="1"/>
</dbReference>
<dbReference type="RefSeq" id="WP_209977185.1">
    <property type="nucleotide sequence ID" value="NZ_JAGGLB010000033.1"/>
</dbReference>